<accession>A0A1Y2G2J9</accession>
<feature type="region of interest" description="Disordered" evidence="1">
    <location>
        <begin position="142"/>
        <end position="176"/>
    </location>
</feature>
<sequence length="431" mass="46690">MTTDDSKKRPASDLEASAPEPATTDAPAGDAGEIATVPKLWEEKVQLDKLLQELSPTSSAEERKRADAACQQLYEKVEALLTLFADVMNKENEGYFELCDVDEDVGAKIEQAGIEDRGYGASQLWYLQAVALRHQADLASLPPITSSSTSPSSSKKPKLDTADSDAPASPQTPSSADCLARARDKLACCLPYLSGSSDFSEPDEYNMIIVGDLVDTNMRLALHAAKEKDSQALVSGFFSWDQDPLTHYILINPLQLNTNLPGFLFKQGDSIAAYIASAASMVEFLNHVDPKDAVKEGTDEKRAARDIATYETKRVAQLDDLNKMLEEESGNLAESLAALAEEAEEDEGEDAAEGEEMDEPDGLALKFALNKPAVNTDKPDTVKAAESAAEKAITSLQRTITLAETLDDSDSFKAQQNDKLAKLMEERSSIV</sequence>
<feature type="region of interest" description="Disordered" evidence="1">
    <location>
        <begin position="1"/>
        <end position="33"/>
    </location>
</feature>
<comment type="caution">
    <text evidence="2">The sequence shown here is derived from an EMBL/GenBank/DDBJ whole genome shotgun (WGS) entry which is preliminary data.</text>
</comment>
<feature type="compositionally biased region" description="Low complexity" evidence="1">
    <location>
        <begin position="142"/>
        <end position="154"/>
    </location>
</feature>
<keyword evidence="3" id="KW-1185">Reference proteome</keyword>
<protein>
    <submittedName>
        <fullName evidence="2">Uncharacterized protein</fullName>
    </submittedName>
</protein>
<name>A0A1Y2G2J9_9BASI</name>
<dbReference type="InParanoid" id="A0A1Y2G2J9"/>
<dbReference type="AlphaFoldDB" id="A0A1Y2G2J9"/>
<evidence type="ECO:0000313" key="2">
    <source>
        <dbReference type="EMBL" id="ORY89114.1"/>
    </source>
</evidence>
<dbReference type="EMBL" id="MCGR01000007">
    <property type="protein sequence ID" value="ORY89114.1"/>
    <property type="molecule type" value="Genomic_DNA"/>
</dbReference>
<evidence type="ECO:0000256" key="1">
    <source>
        <dbReference type="SAM" id="MobiDB-lite"/>
    </source>
</evidence>
<proteinExistence type="predicted"/>
<evidence type="ECO:0000313" key="3">
    <source>
        <dbReference type="Proteomes" id="UP000193467"/>
    </source>
</evidence>
<organism evidence="2 3">
    <name type="scientific">Leucosporidium creatinivorum</name>
    <dbReference type="NCBI Taxonomy" id="106004"/>
    <lineage>
        <taxon>Eukaryota</taxon>
        <taxon>Fungi</taxon>
        <taxon>Dikarya</taxon>
        <taxon>Basidiomycota</taxon>
        <taxon>Pucciniomycotina</taxon>
        <taxon>Microbotryomycetes</taxon>
        <taxon>Leucosporidiales</taxon>
        <taxon>Leucosporidium</taxon>
    </lineage>
</organism>
<feature type="compositionally biased region" description="Basic and acidic residues" evidence="1">
    <location>
        <begin position="1"/>
        <end position="12"/>
    </location>
</feature>
<gene>
    <name evidence="2" type="ORF">BCR35DRAFT_350606</name>
</gene>
<dbReference type="Proteomes" id="UP000193467">
    <property type="component" value="Unassembled WGS sequence"/>
</dbReference>
<reference evidence="2 3" key="1">
    <citation type="submission" date="2016-07" db="EMBL/GenBank/DDBJ databases">
        <title>Pervasive Adenine N6-methylation of Active Genes in Fungi.</title>
        <authorList>
            <consortium name="DOE Joint Genome Institute"/>
            <person name="Mondo S.J."/>
            <person name="Dannebaum R.O."/>
            <person name="Kuo R.C."/>
            <person name="Labutti K."/>
            <person name="Haridas S."/>
            <person name="Kuo A."/>
            <person name="Salamov A."/>
            <person name="Ahrendt S.R."/>
            <person name="Lipzen A."/>
            <person name="Sullivan W."/>
            <person name="Andreopoulos W.B."/>
            <person name="Clum A."/>
            <person name="Lindquist E."/>
            <person name="Daum C."/>
            <person name="Ramamoorthy G.K."/>
            <person name="Gryganskyi A."/>
            <person name="Culley D."/>
            <person name="Magnuson J.K."/>
            <person name="James T.Y."/>
            <person name="O'Malley M.A."/>
            <person name="Stajich J.E."/>
            <person name="Spatafora J.W."/>
            <person name="Visel A."/>
            <person name="Grigoriev I.V."/>
        </authorList>
    </citation>
    <scope>NUCLEOTIDE SEQUENCE [LARGE SCALE GENOMIC DNA]</scope>
    <source>
        <strain evidence="2 3">62-1032</strain>
    </source>
</reference>